<accession>A0A5B7E0T9</accession>
<evidence type="ECO:0000313" key="3">
    <source>
        <dbReference type="Proteomes" id="UP000324222"/>
    </source>
</evidence>
<protein>
    <submittedName>
        <fullName evidence="2">Uncharacterized protein</fullName>
    </submittedName>
</protein>
<evidence type="ECO:0000256" key="1">
    <source>
        <dbReference type="SAM" id="MobiDB-lite"/>
    </source>
</evidence>
<feature type="compositionally biased region" description="Polar residues" evidence="1">
    <location>
        <begin position="123"/>
        <end position="173"/>
    </location>
</feature>
<organism evidence="2 3">
    <name type="scientific">Portunus trituberculatus</name>
    <name type="common">Swimming crab</name>
    <name type="synonym">Neptunus trituberculatus</name>
    <dbReference type="NCBI Taxonomy" id="210409"/>
    <lineage>
        <taxon>Eukaryota</taxon>
        <taxon>Metazoa</taxon>
        <taxon>Ecdysozoa</taxon>
        <taxon>Arthropoda</taxon>
        <taxon>Crustacea</taxon>
        <taxon>Multicrustacea</taxon>
        <taxon>Malacostraca</taxon>
        <taxon>Eumalacostraca</taxon>
        <taxon>Eucarida</taxon>
        <taxon>Decapoda</taxon>
        <taxon>Pleocyemata</taxon>
        <taxon>Brachyura</taxon>
        <taxon>Eubrachyura</taxon>
        <taxon>Portunoidea</taxon>
        <taxon>Portunidae</taxon>
        <taxon>Portuninae</taxon>
        <taxon>Portunus</taxon>
    </lineage>
</organism>
<feature type="compositionally biased region" description="Low complexity" evidence="1">
    <location>
        <begin position="225"/>
        <end position="242"/>
    </location>
</feature>
<feature type="compositionally biased region" description="Basic and acidic residues" evidence="1">
    <location>
        <begin position="1"/>
        <end position="12"/>
    </location>
</feature>
<feature type="region of interest" description="Disordered" evidence="1">
    <location>
        <begin position="1"/>
        <end position="28"/>
    </location>
</feature>
<keyword evidence="3" id="KW-1185">Reference proteome</keyword>
<name>A0A5B7E0T9_PORTR</name>
<feature type="compositionally biased region" description="Polar residues" evidence="1">
    <location>
        <begin position="69"/>
        <end position="83"/>
    </location>
</feature>
<evidence type="ECO:0000313" key="2">
    <source>
        <dbReference type="EMBL" id="MPC26813.1"/>
    </source>
</evidence>
<feature type="region of interest" description="Disordered" evidence="1">
    <location>
        <begin position="59"/>
        <end position="173"/>
    </location>
</feature>
<reference evidence="2 3" key="1">
    <citation type="submission" date="2019-05" db="EMBL/GenBank/DDBJ databases">
        <title>Another draft genome of Portunus trituberculatus and its Hox gene families provides insights of decapod evolution.</title>
        <authorList>
            <person name="Jeong J.-H."/>
            <person name="Song I."/>
            <person name="Kim S."/>
            <person name="Choi T."/>
            <person name="Kim D."/>
            <person name="Ryu S."/>
            <person name="Kim W."/>
        </authorList>
    </citation>
    <scope>NUCLEOTIDE SEQUENCE [LARGE SCALE GENOMIC DNA]</scope>
    <source>
        <tissue evidence="2">Muscle</tissue>
    </source>
</reference>
<comment type="caution">
    <text evidence="2">The sequence shown here is derived from an EMBL/GenBank/DDBJ whole genome shotgun (WGS) entry which is preliminary data.</text>
</comment>
<proteinExistence type="predicted"/>
<dbReference type="Proteomes" id="UP000324222">
    <property type="component" value="Unassembled WGS sequence"/>
</dbReference>
<dbReference type="AlphaFoldDB" id="A0A5B7E0T9"/>
<feature type="compositionally biased region" description="Low complexity" evidence="1">
    <location>
        <begin position="186"/>
        <end position="206"/>
    </location>
</feature>
<dbReference type="EMBL" id="VSRR010001654">
    <property type="protein sequence ID" value="MPC26813.1"/>
    <property type="molecule type" value="Genomic_DNA"/>
</dbReference>
<feature type="region of interest" description="Disordered" evidence="1">
    <location>
        <begin position="186"/>
        <end position="270"/>
    </location>
</feature>
<sequence length="286" mass="30858">MAARRRGVDQYTKRCGASSEQRPSPANLGARDAVGNFAGHCCRWRCCLALPTCRDHTTEAEDAHGTLKPPTTLQPSPDNRCSPNQPPDSPYSHHIDPASHYIESIQPPDSPRQTSDIVPPSPQIQTPLHSPSSYQAATTKQPPGNPVTSQADSSPHTTTAPNQPHQQSPATRNQQFITTHCTVPTTITTTDSHHTPPQTTSPHTTTAPNQPHQQSPATRSQQFITTKQYTIPTTTTTTTTATSQSRHHSPPRPPHSTVPSSHGSLTAPGRNNLISALLRQASHTKG</sequence>
<gene>
    <name evidence="2" type="ORF">E2C01_019963</name>
</gene>
<feature type="compositionally biased region" description="Polar residues" evidence="1">
    <location>
        <begin position="207"/>
        <end position="224"/>
    </location>
</feature>